<dbReference type="Pfam" id="PF16900">
    <property type="entry name" value="REPA_OB_2"/>
    <property type="match status" value="1"/>
</dbReference>
<dbReference type="Proteomes" id="UP001604336">
    <property type="component" value="Unassembled WGS sequence"/>
</dbReference>
<dbReference type="Gene3D" id="2.40.50.140">
    <property type="entry name" value="Nucleic acid-binding proteins"/>
    <property type="match status" value="3"/>
</dbReference>
<dbReference type="PANTHER" id="PTHR47165">
    <property type="entry name" value="OS03G0429900 PROTEIN"/>
    <property type="match status" value="1"/>
</dbReference>
<evidence type="ECO:0000259" key="3">
    <source>
        <dbReference type="Pfam" id="PF00464"/>
    </source>
</evidence>
<dbReference type="InterPro" id="IPR015421">
    <property type="entry name" value="PyrdxlP-dep_Trfase_major"/>
</dbReference>
<feature type="domain" description="Replication factor A C-terminal" evidence="5">
    <location>
        <begin position="465"/>
        <end position="582"/>
    </location>
</feature>
<dbReference type="SUPFAM" id="SSF50249">
    <property type="entry name" value="Nucleic acid-binding proteins"/>
    <property type="match status" value="3"/>
</dbReference>
<dbReference type="InterPro" id="IPR039429">
    <property type="entry name" value="SHMT-like_dom"/>
</dbReference>
<dbReference type="EMBL" id="JBFOLK010000041">
    <property type="protein sequence ID" value="KAL2457903.1"/>
    <property type="molecule type" value="Genomic_DNA"/>
</dbReference>
<dbReference type="GO" id="GO:0003677">
    <property type="term" value="F:DNA binding"/>
    <property type="evidence" value="ECO:0007669"/>
    <property type="project" value="UniProtKB-KW"/>
</dbReference>
<evidence type="ECO:0000259" key="5">
    <source>
        <dbReference type="Pfam" id="PF08646"/>
    </source>
</evidence>
<evidence type="ECO:0000259" key="6">
    <source>
        <dbReference type="Pfam" id="PF16900"/>
    </source>
</evidence>
<dbReference type="AlphaFoldDB" id="A0ABD1P204"/>
<comment type="caution">
    <text evidence="7">The sequence shown here is derived from an EMBL/GenBank/DDBJ whole genome shotgun (WGS) entry which is preliminary data.</text>
</comment>
<dbReference type="InterPro" id="IPR031657">
    <property type="entry name" value="REPA_OB_2"/>
</dbReference>
<dbReference type="InterPro" id="IPR003871">
    <property type="entry name" value="RFA1B/D_OB_1st"/>
</dbReference>
<evidence type="ECO:0000313" key="7">
    <source>
        <dbReference type="EMBL" id="KAL2457903.1"/>
    </source>
</evidence>
<reference evidence="8" key="1">
    <citation type="submission" date="2024-07" db="EMBL/GenBank/DDBJ databases">
        <title>Two chromosome-level genome assemblies of Korean endemic species Abeliophyllum distichum and Forsythia ovata (Oleaceae).</title>
        <authorList>
            <person name="Jang H."/>
        </authorList>
    </citation>
    <scope>NUCLEOTIDE SEQUENCE [LARGE SCALE GENOMIC DNA]</scope>
</reference>
<accession>A0ABD1P204</accession>
<dbReference type="Pfam" id="PF08646">
    <property type="entry name" value="Rep_fac-A_C"/>
    <property type="match status" value="1"/>
</dbReference>
<dbReference type="Pfam" id="PF02721">
    <property type="entry name" value="DUF223"/>
    <property type="match status" value="1"/>
</dbReference>
<feature type="domain" description="Serine hydroxymethyltransferase-like" evidence="3">
    <location>
        <begin position="44"/>
        <end position="95"/>
    </location>
</feature>
<feature type="domain" description="Replication protein A 70 kDa DNA-binding subunit B/D first OB fold" evidence="4">
    <location>
        <begin position="179"/>
        <end position="270"/>
    </location>
</feature>
<evidence type="ECO:0000256" key="1">
    <source>
        <dbReference type="ARBA" id="ARBA00023125"/>
    </source>
</evidence>
<gene>
    <name evidence="7" type="ORF">Adt_46166</name>
</gene>
<feature type="domain" description="Replication protein A OB" evidence="6">
    <location>
        <begin position="303"/>
        <end position="402"/>
    </location>
</feature>
<organism evidence="7 8">
    <name type="scientific">Abeliophyllum distichum</name>
    <dbReference type="NCBI Taxonomy" id="126358"/>
    <lineage>
        <taxon>Eukaryota</taxon>
        <taxon>Viridiplantae</taxon>
        <taxon>Streptophyta</taxon>
        <taxon>Embryophyta</taxon>
        <taxon>Tracheophyta</taxon>
        <taxon>Spermatophyta</taxon>
        <taxon>Magnoliopsida</taxon>
        <taxon>eudicotyledons</taxon>
        <taxon>Gunneridae</taxon>
        <taxon>Pentapetalae</taxon>
        <taxon>asterids</taxon>
        <taxon>lamiids</taxon>
        <taxon>Lamiales</taxon>
        <taxon>Oleaceae</taxon>
        <taxon>Forsythieae</taxon>
        <taxon>Abeliophyllum</taxon>
    </lineage>
</organism>
<dbReference type="InterPro" id="IPR012340">
    <property type="entry name" value="NA-bd_OB-fold"/>
</dbReference>
<protein>
    <submittedName>
        <fullName evidence="7">Replication protein A 70 kDa DNA-binding subunit B</fullName>
    </submittedName>
</protein>
<keyword evidence="1 7" id="KW-0238">DNA-binding</keyword>
<evidence type="ECO:0000256" key="2">
    <source>
        <dbReference type="SAM" id="MobiDB-lite"/>
    </source>
</evidence>
<name>A0ABD1P204_9LAMI</name>
<proteinExistence type="predicted"/>
<dbReference type="InterPro" id="IPR013955">
    <property type="entry name" value="Rep_factor-A_C"/>
</dbReference>
<sequence length="667" mass="75119">MGVKKIPENKSSYIGNMNYYHKPMYSDKWAVTYKVSIEVNLVFEKIKGRVVDSGGGSNMDNKTNKKKISAVSIFFETMPYRLNESTGYIDYGQLLANGGSGGEALMGMGRPRKYAPEETSIALSPMSSTPSSRVISSGEKSHEFLHFCIGIGNPLETMAMKAFLLQKFNHSNNKMNNQYQLIKDVHPGDVGWTVKVTIAEKSPARTAKKSPKKYQNIILMDSEGTTVQATLYDHNIIAFQDELIQGKTYLISNALVKLTNLEYRSQSGDTQWTISGKTRIQQVDENNSALLLTAYNFIDFKDLENHMDTNTDISIIGMVIDTRPKRMIQTRSGNQCQVQDIILINKRLETILLTMWENFVDNECNYICENLANKPVIIAKHLKVSSFNGVSLSTKANSSFFIDGPFDIVEHLKTWAKKNAKTLNNIMSEKCYLHLTPSKISLPNKSKYTEIKNIQGLQKTQRFFWIKGKAFVKVLNQPFWYMSCDNCNKVSGANCGDIYQCVYCKYPNSKAAPRAKVYLQLMDSTGYINATAIGEPAESFLLCNANTLMNHSVSNPDSNIIDLIRLATEEEKAFYIKAIQQNQEATEFKYELLFVLDSDSTVTAGNQQIKDKGKSPMPEDEQSQQMDSKDVTPPPAKRSLFQTPETPLPTKKKTEIGTNKDKDKKEV</sequence>
<evidence type="ECO:0000313" key="8">
    <source>
        <dbReference type="Proteomes" id="UP001604336"/>
    </source>
</evidence>
<keyword evidence="8" id="KW-1185">Reference proteome</keyword>
<dbReference type="Pfam" id="PF00464">
    <property type="entry name" value="SHMT"/>
    <property type="match status" value="1"/>
</dbReference>
<dbReference type="PANTHER" id="PTHR47165:SF4">
    <property type="entry name" value="OS03G0429900 PROTEIN"/>
    <property type="match status" value="1"/>
</dbReference>
<feature type="region of interest" description="Disordered" evidence="2">
    <location>
        <begin position="605"/>
        <end position="667"/>
    </location>
</feature>
<evidence type="ECO:0000259" key="4">
    <source>
        <dbReference type="Pfam" id="PF02721"/>
    </source>
</evidence>
<feature type="compositionally biased region" description="Basic and acidic residues" evidence="2">
    <location>
        <begin position="652"/>
        <end position="667"/>
    </location>
</feature>
<dbReference type="Gene3D" id="3.40.640.10">
    <property type="entry name" value="Type I PLP-dependent aspartate aminotransferase-like (Major domain)"/>
    <property type="match status" value="1"/>
</dbReference>